<evidence type="ECO:0000313" key="2">
    <source>
        <dbReference type="EMBL" id="BAU86981.1"/>
    </source>
</evidence>
<dbReference type="EMBL" id="AP017424">
    <property type="protein sequence ID" value="BAU86981.1"/>
    <property type="molecule type" value="Genomic_DNA"/>
</dbReference>
<proteinExistence type="predicted"/>
<feature type="region of interest" description="Disordered" evidence="1">
    <location>
        <begin position="144"/>
        <end position="167"/>
    </location>
</feature>
<dbReference type="KEGG" id="slau:SLA_6112"/>
<evidence type="ECO:0000256" key="1">
    <source>
        <dbReference type="SAM" id="MobiDB-lite"/>
    </source>
</evidence>
<dbReference type="InterPro" id="IPR011749">
    <property type="entry name" value="CHP02243"/>
</dbReference>
<protein>
    <submittedName>
        <fullName evidence="2">Uncharacterized protein</fullName>
    </submittedName>
</protein>
<evidence type="ECO:0000313" key="3">
    <source>
        <dbReference type="Proteomes" id="UP000217676"/>
    </source>
</evidence>
<sequence>MTLPSPNLDDRRFQGLVDEAKRYVQRRCPEWTDHNVSDPGVTLIEAFATMVDGLVYRVNRVPEKSYLTFLDLIGVRLHPPTAAGTDVTFRLSAPQPEPVVVRAGTEVATVRTETEPAVVFTTTRELTIPPCAYAALATWPAAGSGQGAQSGQGGQSGQGAGPAGVDPRMVKGGARSAVDRTEELALGRDVPCFSPTPTPGDALYVGLTAAVPAGVVVLRLDCDVQGVGVDPLRPPLVWEAWDGDRWSACEVEKDDTGGFNRSGELILHLPATHTPGRVVRRTGGWLRCRLVEAAADQPTYVAPPVVRGVTAFTIGATVGAEHAERITDEVLGTAEGVPGQSFTVSRPPVVPDEFALEVTPPEPARAVGAGAGSAGGSAPADVWTRVDDFAHSAPDDRHFTLDEGTGRVEFGPAVRERDGSIRHFGAVPVKGASVRVRSYRTGGGAQGNVARGTLRVLRGTAPFVARVENRRPAVGGVDGETVDSARIRGPLTLRTLQRAVVPQDYELLAREVAPDAARVHCVPEDGEAGVRLLVVPSGRGDAHGRIAFDELIPPPGTLERIARHLDARRPIGARLAVEPPYYMGVTFVATVQAGRGASAERVHEDALTALNGYFNALTGGPSGDGWPFGRPVQTGEAYAVLQRVAGVDLVDDVRLYRADPVTGQRTEVPDGRIALDRHALVFSYEHQLRVREV</sequence>
<dbReference type="Proteomes" id="UP000217676">
    <property type="component" value="Chromosome"/>
</dbReference>
<feature type="compositionally biased region" description="Gly residues" evidence="1">
    <location>
        <begin position="144"/>
        <end position="162"/>
    </location>
</feature>
<gene>
    <name evidence="2" type="ORF">SLA_6112</name>
</gene>
<name>A0A160P7D9_STRLU</name>
<reference evidence="2 3" key="1">
    <citation type="journal article" date="2016" name="Genome Announc.">
        <title>Complete Genome Sequence of Thiostrepton-Producing Streptomyces laurentii ATCC 31255.</title>
        <authorList>
            <person name="Doi K."/>
            <person name="Fujino Y."/>
            <person name="Nagayoshi Y."/>
            <person name="Ohshima T."/>
            <person name="Ogata S."/>
        </authorList>
    </citation>
    <scope>NUCLEOTIDE SEQUENCE [LARGE SCALE GENOMIC DNA]</scope>
    <source>
        <strain evidence="2 3">ATCC 31255</strain>
    </source>
</reference>
<accession>A0A160P7D9</accession>
<organism evidence="2 3">
    <name type="scientific">Streptomyces laurentii</name>
    <dbReference type="NCBI Taxonomy" id="39478"/>
    <lineage>
        <taxon>Bacteria</taxon>
        <taxon>Bacillati</taxon>
        <taxon>Actinomycetota</taxon>
        <taxon>Actinomycetes</taxon>
        <taxon>Kitasatosporales</taxon>
        <taxon>Streptomycetaceae</taxon>
        <taxon>Streptomyces</taxon>
    </lineage>
</organism>
<dbReference type="NCBIfam" id="TIGR02243">
    <property type="entry name" value="putative baseplate assembly protein"/>
    <property type="match status" value="1"/>
</dbReference>
<keyword evidence="3" id="KW-1185">Reference proteome</keyword>
<dbReference type="AlphaFoldDB" id="A0A160P7D9"/>